<sequence length="1346" mass="147281">MCQRWLISGSMLGALVALLVGCGEANNQRQQPPRPMMPVQPPITQQPLPLDHPQHALNRPQNKPALPVAPPFDAALRWQVQVDPPSTPLNVPGKESLNTLYPRTLPEPATTVTFSTTPAPLALVKYARPNYTEVIHLLTGKVTGSGHLSDRKYNREAVSPNGQMIAQTYGEPGNFGIVITSLGNEGIGVDSSGKLPSEYGQVGFVQFASDRRVVAIARGEKRTAAIVHDVDEEKYFRLKPRFDLFANSPEETTAAADMAACSPGGKYLAAVLQTVSQAQIVLYDLDSAQRAGVLEMEPVAAGWRAQGLAFSHDGKQLAALSTNQHQLRILIWDMASGSRKGMATHTLEANSTLPSAQQPQLQPVSPQADAPQGGWAVSGRYFLPSEGSDLTPLFPAEHDTHERLTIGPQMVIGTKYSSGSPTSLVALSNLPPPATLARVEPRDVTPPAAATPIAGQPAVKNDDFPLTPPSEWKSIIDPSAQAAFTPTRKLSHSFERRTSFYPSQHGKGLITRDQQGEVRVFDLSTGKQVGQPFANDKRNEILAVDLGVERIAYIPRDSGRDERVEVRTLQDGKVESISIDDFDDVRFLGFSSAGSLIVVQEKLSDHIVRIYARGQAKPEHTLRVLALPNTPDQPAHVAISPGGKYLAVQAHRGVSIIDLEAGKVIQRAAVPFHWQPAEHSEVDHALRFSPHGRYLAALLAFGQENTYGYFNKLVIWNMETGEALLSRTYREAWRRQARSEDSGRSLLAWAGNDLLVAYGTLVIDRQSGTPFFRLPQEPNWLVQPLSDAQGLVYDDEEVVSAVPLPTQELSAAVAAVRQAASENQPKLALTAGAAVPPLVPFQAPATGSLTADSVASAEPQLGPVKLTEQFGRPSGLCIGGPARGLAIVEMEDLPEHYAQPVNDLWKQQGHPLRPERGAAIDIYDLAQNKLLHHLKIPGKSRLLDVSADGSLVLTGQGEGRFPGDKGYTRLDIWGPQIGKSHVLSWETVSRTSPVTASTEGARFVDKRHVLTWDGNEAALWRLPAGEMVYRRVCEGSPLVSPSRKYWLDPSQRVMYDSLSGQALVQLESPFANSGMLGEIRFSTAGDQLICWAKHQAGDAIIRWGLDGKIRDRLPLSMPQARSFCWPLGQRGLLFEQPVNGQNGFLLYDLELQQIAGIYSAGPTSDFHVSQPDGTFWRSERIVKLSQEQPNVATGGVYLQGFTDRDFNFPAQGLKSMFIAQRGSKMSAQVLGEVGQPNEVGQALVEKLTASGFTYDPNAELLLTFELRRIVPAEERLKVLRILTPILTINDRAGTVYWRNMERMERPLDFQFDAVEYVKKPALPGLIYNMPLKNELDKTTLPPIKPK</sequence>
<evidence type="ECO:0000256" key="1">
    <source>
        <dbReference type="SAM" id="MobiDB-lite"/>
    </source>
</evidence>
<dbReference type="PROSITE" id="PS51257">
    <property type="entry name" value="PROKAR_LIPOPROTEIN"/>
    <property type="match status" value="1"/>
</dbReference>
<dbReference type="InterPro" id="IPR015943">
    <property type="entry name" value="WD40/YVTN_repeat-like_dom_sf"/>
</dbReference>
<dbReference type="Gene3D" id="2.130.10.10">
    <property type="entry name" value="YVTN repeat-like/Quinoprotein amine dehydrogenase"/>
    <property type="match status" value="1"/>
</dbReference>
<evidence type="ECO:0008006" key="4">
    <source>
        <dbReference type="Google" id="ProtNLM"/>
    </source>
</evidence>
<name>A0A517YB99_9BACT</name>
<dbReference type="SUPFAM" id="SSF82171">
    <property type="entry name" value="DPP6 N-terminal domain-like"/>
    <property type="match status" value="1"/>
</dbReference>
<dbReference type="KEGG" id="aagg:ETAA8_26210"/>
<dbReference type="EMBL" id="CP036274">
    <property type="protein sequence ID" value="QDU27533.1"/>
    <property type="molecule type" value="Genomic_DNA"/>
</dbReference>
<dbReference type="Proteomes" id="UP000315017">
    <property type="component" value="Chromosome"/>
</dbReference>
<accession>A0A517YB99</accession>
<feature type="region of interest" description="Disordered" evidence="1">
    <location>
        <begin position="352"/>
        <end position="371"/>
    </location>
</feature>
<keyword evidence="3" id="KW-1185">Reference proteome</keyword>
<evidence type="ECO:0000313" key="2">
    <source>
        <dbReference type="EMBL" id="QDU27533.1"/>
    </source>
</evidence>
<protein>
    <recommendedName>
        <fullName evidence="4">WD40 repeat domain-containing protein</fullName>
    </recommendedName>
</protein>
<dbReference type="SUPFAM" id="SSF50960">
    <property type="entry name" value="TolB, C-terminal domain"/>
    <property type="match status" value="1"/>
</dbReference>
<reference evidence="2 3" key="1">
    <citation type="submission" date="2019-02" db="EMBL/GenBank/DDBJ databases">
        <title>Deep-cultivation of Planctomycetes and their phenomic and genomic characterization uncovers novel biology.</title>
        <authorList>
            <person name="Wiegand S."/>
            <person name="Jogler M."/>
            <person name="Boedeker C."/>
            <person name="Pinto D."/>
            <person name="Vollmers J."/>
            <person name="Rivas-Marin E."/>
            <person name="Kohn T."/>
            <person name="Peeters S.H."/>
            <person name="Heuer A."/>
            <person name="Rast P."/>
            <person name="Oberbeckmann S."/>
            <person name="Bunk B."/>
            <person name="Jeske O."/>
            <person name="Meyerdierks A."/>
            <person name="Storesund J.E."/>
            <person name="Kallscheuer N."/>
            <person name="Luecker S."/>
            <person name="Lage O.M."/>
            <person name="Pohl T."/>
            <person name="Merkel B.J."/>
            <person name="Hornburger P."/>
            <person name="Mueller R.-W."/>
            <person name="Bruemmer F."/>
            <person name="Labrenz M."/>
            <person name="Spormann A.M."/>
            <person name="Op den Camp H."/>
            <person name="Overmann J."/>
            <person name="Amann R."/>
            <person name="Jetten M.S.M."/>
            <person name="Mascher T."/>
            <person name="Medema M.H."/>
            <person name="Devos D.P."/>
            <person name="Kaster A.-K."/>
            <person name="Ovreas L."/>
            <person name="Rohde M."/>
            <person name="Galperin M.Y."/>
            <person name="Jogler C."/>
        </authorList>
    </citation>
    <scope>NUCLEOTIDE SEQUENCE [LARGE SCALE GENOMIC DNA]</scope>
    <source>
        <strain evidence="2 3">ETA_A8</strain>
    </source>
</reference>
<dbReference type="Gene3D" id="2.120.10.30">
    <property type="entry name" value="TolB, C-terminal domain"/>
    <property type="match status" value="1"/>
</dbReference>
<proteinExistence type="predicted"/>
<feature type="compositionally biased region" description="Polar residues" evidence="1">
    <location>
        <begin position="352"/>
        <end position="365"/>
    </location>
</feature>
<gene>
    <name evidence="2" type="ORF">ETAA8_26210</name>
</gene>
<organism evidence="2 3">
    <name type="scientific">Anatilimnocola aggregata</name>
    <dbReference type="NCBI Taxonomy" id="2528021"/>
    <lineage>
        <taxon>Bacteria</taxon>
        <taxon>Pseudomonadati</taxon>
        <taxon>Planctomycetota</taxon>
        <taxon>Planctomycetia</taxon>
        <taxon>Pirellulales</taxon>
        <taxon>Pirellulaceae</taxon>
        <taxon>Anatilimnocola</taxon>
    </lineage>
</organism>
<evidence type="ECO:0000313" key="3">
    <source>
        <dbReference type="Proteomes" id="UP000315017"/>
    </source>
</evidence>
<dbReference type="InterPro" id="IPR011042">
    <property type="entry name" value="6-blade_b-propeller_TolB-like"/>
</dbReference>